<dbReference type="Proteomes" id="UP001595752">
    <property type="component" value="Unassembled WGS sequence"/>
</dbReference>
<evidence type="ECO:0000313" key="2">
    <source>
        <dbReference type="Proteomes" id="UP001595752"/>
    </source>
</evidence>
<name>A0ABV8B8M5_9BACI</name>
<accession>A0ABV8B8M5</accession>
<dbReference type="RefSeq" id="WP_377918234.1">
    <property type="nucleotide sequence ID" value="NZ_JBHRZT010000072.1"/>
</dbReference>
<protein>
    <submittedName>
        <fullName evidence="1">Uncharacterized protein</fullName>
    </submittedName>
</protein>
<proteinExistence type="predicted"/>
<organism evidence="1 2">
    <name type="scientific">Bacillus songklensis</name>
    <dbReference type="NCBI Taxonomy" id="1069116"/>
    <lineage>
        <taxon>Bacteria</taxon>
        <taxon>Bacillati</taxon>
        <taxon>Bacillota</taxon>
        <taxon>Bacilli</taxon>
        <taxon>Bacillales</taxon>
        <taxon>Bacillaceae</taxon>
        <taxon>Bacillus</taxon>
    </lineage>
</organism>
<comment type="caution">
    <text evidence="1">The sequence shown here is derived from an EMBL/GenBank/DDBJ whole genome shotgun (WGS) entry which is preliminary data.</text>
</comment>
<dbReference type="EMBL" id="JBHRZT010000072">
    <property type="protein sequence ID" value="MFC3885847.1"/>
    <property type="molecule type" value="Genomic_DNA"/>
</dbReference>
<gene>
    <name evidence="1" type="ORF">ACFOU2_21175</name>
</gene>
<evidence type="ECO:0000313" key="1">
    <source>
        <dbReference type="EMBL" id="MFC3885847.1"/>
    </source>
</evidence>
<keyword evidence="2" id="KW-1185">Reference proteome</keyword>
<reference evidence="2" key="1">
    <citation type="journal article" date="2019" name="Int. J. Syst. Evol. Microbiol.">
        <title>The Global Catalogue of Microorganisms (GCM) 10K type strain sequencing project: providing services to taxonomists for standard genome sequencing and annotation.</title>
        <authorList>
            <consortium name="The Broad Institute Genomics Platform"/>
            <consortium name="The Broad Institute Genome Sequencing Center for Infectious Disease"/>
            <person name="Wu L."/>
            <person name="Ma J."/>
        </authorList>
    </citation>
    <scope>NUCLEOTIDE SEQUENCE [LARGE SCALE GENOMIC DNA]</scope>
    <source>
        <strain evidence="2">CCUG 61889</strain>
    </source>
</reference>
<sequence>MFGSLKAKRDDKEISQKKTNIINFEKKRREKRRFFFLKSYQFFGKSQEFTDWIEWQRRNK</sequence>